<reference evidence="2" key="1">
    <citation type="submission" date="2022-11" db="EMBL/GenBank/DDBJ databases">
        <authorList>
            <person name="Kikuchi T."/>
        </authorList>
    </citation>
    <scope>NUCLEOTIDE SEQUENCE</scope>
    <source>
        <strain evidence="2">PS1010</strain>
    </source>
</reference>
<dbReference type="EMBL" id="CANHGI010000005">
    <property type="protein sequence ID" value="CAI5450621.1"/>
    <property type="molecule type" value="Genomic_DNA"/>
</dbReference>
<feature type="transmembrane region" description="Helical" evidence="1">
    <location>
        <begin position="510"/>
        <end position="533"/>
    </location>
</feature>
<feature type="transmembrane region" description="Helical" evidence="1">
    <location>
        <begin position="286"/>
        <end position="310"/>
    </location>
</feature>
<dbReference type="PANTHER" id="PTHR22941:SF307">
    <property type="entry name" value="SERPENTINE RECEPTOR, CLASS H"/>
    <property type="match status" value="1"/>
</dbReference>
<accession>A0A9P1IT28</accession>
<dbReference type="Pfam" id="PF10318">
    <property type="entry name" value="7TM_GPCR_Srh"/>
    <property type="match status" value="2"/>
</dbReference>
<feature type="transmembrane region" description="Helical" evidence="1">
    <location>
        <begin position="545"/>
        <end position="567"/>
    </location>
</feature>
<dbReference type="InterPro" id="IPR053220">
    <property type="entry name" value="Nematode_rcpt-like_serp_H"/>
</dbReference>
<keyword evidence="1" id="KW-1133">Transmembrane helix</keyword>
<gene>
    <name evidence="2" type="ORF">CAMP_LOCUS13258</name>
</gene>
<feature type="transmembrane region" description="Helical" evidence="1">
    <location>
        <begin position="231"/>
        <end position="252"/>
    </location>
</feature>
<proteinExistence type="predicted"/>
<sequence length="591" mass="67350">MKYVKPSMIQCYICSVITDFALSFGTIPYVLFPTMSGQPLGILSYLGIDIKSQTLLIIELLIGVACSIIGILENRFTCITRPRSSLKNHIIIYTLNGVYSNIILYFVFTNCPEQQSARQIVLYQLLPSDLPSHFYTDPLFVVSLNSFQVGMAILAIYVVLFVECIFFALGTTYKLYLQHNNTNLSSNTRKMQNKFFILICIQCSIPITVLAIPVCYVIISCSTSYFNQALNNLAFILFSFHGILTSISIILIHPAYREAQSLKKFCLMTIASKNNSWSYFNTPEFLVTSLHILTIIAIPIHLLGFYCVFFKTPPKMRYVKSSMIQCFLSGAVLDFAFSFGTIPYALLPTLSGHFLGVLSDLGMSQKSQVILIIELILIVGCSLIGILENRFTCITNRRSRFKNNFLIYLFNGSFLSFLVYLTFSNCPEQEEARRIVLYEILPPNLPAHFYTDPIFVISLQNDQIATTMMISFLYTFITCCGFVFGTFYKLYYLEKNRNLSKITKKMMIKFFILICIQCSIPLTVLAFPISYIAFSCSTLYFNQALNNLIFIIFSFHGILTTLSIICIHTEYRRVVFSIFKPPKTRVQSVFT</sequence>
<evidence type="ECO:0000313" key="3">
    <source>
        <dbReference type="Proteomes" id="UP001152747"/>
    </source>
</evidence>
<keyword evidence="3" id="KW-1185">Reference proteome</keyword>
<feature type="transmembrane region" description="Helical" evidence="1">
    <location>
        <begin position="52"/>
        <end position="70"/>
    </location>
</feature>
<evidence type="ECO:0008006" key="4">
    <source>
        <dbReference type="Google" id="ProtNLM"/>
    </source>
</evidence>
<feature type="transmembrane region" description="Helical" evidence="1">
    <location>
        <begin position="468"/>
        <end position="490"/>
    </location>
</feature>
<keyword evidence="1" id="KW-0472">Membrane</keyword>
<name>A0A9P1IT28_9PELO</name>
<feature type="transmembrane region" description="Helical" evidence="1">
    <location>
        <begin position="367"/>
        <end position="385"/>
    </location>
</feature>
<keyword evidence="1" id="KW-0812">Transmembrane</keyword>
<feature type="transmembrane region" description="Helical" evidence="1">
    <location>
        <begin position="195"/>
        <end position="219"/>
    </location>
</feature>
<evidence type="ECO:0000313" key="2">
    <source>
        <dbReference type="EMBL" id="CAI5450621.1"/>
    </source>
</evidence>
<feature type="transmembrane region" description="Helical" evidence="1">
    <location>
        <begin position="147"/>
        <end position="169"/>
    </location>
</feature>
<dbReference type="PANTHER" id="PTHR22941">
    <property type="entry name" value="SERPENTINE RECEPTOR"/>
    <property type="match status" value="1"/>
</dbReference>
<organism evidence="2 3">
    <name type="scientific">Caenorhabditis angaria</name>
    <dbReference type="NCBI Taxonomy" id="860376"/>
    <lineage>
        <taxon>Eukaryota</taxon>
        <taxon>Metazoa</taxon>
        <taxon>Ecdysozoa</taxon>
        <taxon>Nematoda</taxon>
        <taxon>Chromadorea</taxon>
        <taxon>Rhabditida</taxon>
        <taxon>Rhabditina</taxon>
        <taxon>Rhabditomorpha</taxon>
        <taxon>Rhabditoidea</taxon>
        <taxon>Rhabditidae</taxon>
        <taxon>Peloderinae</taxon>
        <taxon>Caenorhabditis</taxon>
    </lineage>
</organism>
<protein>
    <recommendedName>
        <fullName evidence="4">Serpentine Receptor, class H</fullName>
    </recommendedName>
</protein>
<comment type="caution">
    <text evidence="2">The sequence shown here is derived from an EMBL/GenBank/DDBJ whole genome shotgun (WGS) entry which is preliminary data.</text>
</comment>
<feature type="transmembrane region" description="Helical" evidence="1">
    <location>
        <begin position="405"/>
        <end position="423"/>
    </location>
</feature>
<dbReference type="AlphaFoldDB" id="A0A9P1IT28"/>
<evidence type="ECO:0000256" key="1">
    <source>
        <dbReference type="SAM" id="Phobius"/>
    </source>
</evidence>
<dbReference type="InterPro" id="IPR019422">
    <property type="entry name" value="7TM_GPCR_serpentine_rcpt_Srh"/>
</dbReference>
<feature type="transmembrane region" description="Helical" evidence="1">
    <location>
        <begin position="12"/>
        <end position="32"/>
    </location>
</feature>
<feature type="transmembrane region" description="Helical" evidence="1">
    <location>
        <begin position="322"/>
        <end position="347"/>
    </location>
</feature>
<dbReference type="OrthoDB" id="5854902at2759"/>
<dbReference type="Proteomes" id="UP001152747">
    <property type="component" value="Unassembled WGS sequence"/>
</dbReference>